<proteinExistence type="inferred from homology"/>
<gene>
    <name evidence="7" type="ORF">BP5796_09279</name>
</gene>
<evidence type="ECO:0000256" key="3">
    <source>
        <dbReference type="ARBA" id="ARBA00022630"/>
    </source>
</evidence>
<keyword evidence="5" id="KW-0560">Oxidoreductase</keyword>
<name>A0A3D8R3J9_9HELO</name>
<evidence type="ECO:0000256" key="2">
    <source>
        <dbReference type="ARBA" id="ARBA00010989"/>
    </source>
</evidence>
<dbReference type="OrthoDB" id="2219495at2759"/>
<evidence type="ECO:0000256" key="5">
    <source>
        <dbReference type="ARBA" id="ARBA00023002"/>
    </source>
</evidence>
<evidence type="ECO:0000256" key="1">
    <source>
        <dbReference type="ARBA" id="ARBA00001974"/>
    </source>
</evidence>
<dbReference type="Pfam" id="PF01266">
    <property type="entry name" value="DAO"/>
    <property type="match status" value="1"/>
</dbReference>
<comment type="similarity">
    <text evidence="2">Belongs to the MSOX/MTOX family.</text>
</comment>
<dbReference type="GO" id="GO:0008115">
    <property type="term" value="F:sarcosine oxidase activity"/>
    <property type="evidence" value="ECO:0007669"/>
    <property type="project" value="TreeGrafter"/>
</dbReference>
<dbReference type="Proteomes" id="UP000256328">
    <property type="component" value="Unassembled WGS sequence"/>
</dbReference>
<dbReference type="InterPro" id="IPR036188">
    <property type="entry name" value="FAD/NAD-bd_sf"/>
</dbReference>
<dbReference type="Gene3D" id="3.30.9.10">
    <property type="entry name" value="D-Amino Acid Oxidase, subunit A, domain 2"/>
    <property type="match status" value="1"/>
</dbReference>
<dbReference type="InterPro" id="IPR006076">
    <property type="entry name" value="FAD-dep_OxRdtase"/>
</dbReference>
<evidence type="ECO:0000313" key="8">
    <source>
        <dbReference type="Proteomes" id="UP000256328"/>
    </source>
</evidence>
<dbReference type="PANTHER" id="PTHR10961:SF46">
    <property type="entry name" value="PEROXISOMAL SARCOSINE OXIDASE"/>
    <property type="match status" value="1"/>
</dbReference>
<dbReference type="InterPro" id="IPR045170">
    <property type="entry name" value="MTOX"/>
</dbReference>
<evidence type="ECO:0000259" key="6">
    <source>
        <dbReference type="Pfam" id="PF01266"/>
    </source>
</evidence>
<dbReference type="Gene3D" id="3.50.50.60">
    <property type="entry name" value="FAD/NAD(P)-binding domain"/>
    <property type="match status" value="1"/>
</dbReference>
<dbReference type="GO" id="GO:0050660">
    <property type="term" value="F:flavin adenine dinucleotide binding"/>
    <property type="evidence" value="ECO:0007669"/>
    <property type="project" value="InterPro"/>
</dbReference>
<keyword evidence="3" id="KW-0285">Flavoprotein</keyword>
<comment type="cofactor">
    <cofactor evidence="1">
        <name>FAD</name>
        <dbReference type="ChEBI" id="CHEBI:57692"/>
    </cofactor>
</comment>
<keyword evidence="8" id="KW-1185">Reference proteome</keyword>
<reference evidence="7 8" key="1">
    <citation type="journal article" date="2018" name="IMA Fungus">
        <title>IMA Genome-F 9: Draft genome sequence of Annulohypoxylon stygium, Aspergillus mulundensis, Berkeleyomyces basicola (syn. Thielaviopsis basicola), Ceratocystis smalleyi, two Cercospora beticola strains, Coleophoma cylindrospora, Fusarium fracticaudum, Phialophora cf. hyalina, and Morchella septimelata.</title>
        <authorList>
            <person name="Wingfield B.D."/>
            <person name="Bills G.F."/>
            <person name="Dong Y."/>
            <person name="Huang W."/>
            <person name="Nel W.J."/>
            <person name="Swalarsk-Parry B.S."/>
            <person name="Vaghefi N."/>
            <person name="Wilken P.M."/>
            <person name="An Z."/>
            <person name="de Beer Z.W."/>
            <person name="De Vos L."/>
            <person name="Chen L."/>
            <person name="Duong T.A."/>
            <person name="Gao Y."/>
            <person name="Hammerbacher A."/>
            <person name="Kikkert J.R."/>
            <person name="Li Y."/>
            <person name="Li H."/>
            <person name="Li K."/>
            <person name="Li Q."/>
            <person name="Liu X."/>
            <person name="Ma X."/>
            <person name="Naidoo K."/>
            <person name="Pethybridge S.J."/>
            <person name="Sun J."/>
            <person name="Steenkamp E.T."/>
            <person name="van der Nest M.A."/>
            <person name="van Wyk S."/>
            <person name="Wingfield M.J."/>
            <person name="Xiong C."/>
            <person name="Yue Q."/>
            <person name="Zhang X."/>
        </authorList>
    </citation>
    <scope>NUCLEOTIDE SEQUENCE [LARGE SCALE GENOMIC DNA]</scope>
    <source>
        <strain evidence="7 8">BP5796</strain>
    </source>
</reference>
<protein>
    <recommendedName>
        <fullName evidence="6">FAD dependent oxidoreductase domain-containing protein</fullName>
    </recommendedName>
</protein>
<evidence type="ECO:0000256" key="4">
    <source>
        <dbReference type="ARBA" id="ARBA00022827"/>
    </source>
</evidence>
<comment type="caution">
    <text evidence="7">The sequence shown here is derived from an EMBL/GenBank/DDBJ whole genome shotgun (WGS) entry which is preliminary data.</text>
</comment>
<accession>A0A3D8R3J9</accession>
<dbReference type="AlphaFoldDB" id="A0A3D8R3J9"/>
<evidence type="ECO:0000313" key="7">
    <source>
        <dbReference type="EMBL" id="RDW68622.1"/>
    </source>
</evidence>
<dbReference type="SUPFAM" id="SSF51905">
    <property type="entry name" value="FAD/NAD(P)-binding domain"/>
    <property type="match status" value="1"/>
</dbReference>
<dbReference type="EMBL" id="PDLN01000013">
    <property type="protein sequence ID" value="RDW68622.1"/>
    <property type="molecule type" value="Genomic_DNA"/>
</dbReference>
<keyword evidence="4" id="KW-0274">FAD</keyword>
<dbReference type="PANTHER" id="PTHR10961">
    <property type="entry name" value="PEROXISOMAL SARCOSINE OXIDASE"/>
    <property type="match status" value="1"/>
</dbReference>
<organism evidence="7 8">
    <name type="scientific">Coleophoma crateriformis</name>
    <dbReference type="NCBI Taxonomy" id="565419"/>
    <lineage>
        <taxon>Eukaryota</taxon>
        <taxon>Fungi</taxon>
        <taxon>Dikarya</taxon>
        <taxon>Ascomycota</taxon>
        <taxon>Pezizomycotina</taxon>
        <taxon>Leotiomycetes</taxon>
        <taxon>Helotiales</taxon>
        <taxon>Dermateaceae</taxon>
        <taxon>Coleophoma</taxon>
    </lineage>
</organism>
<sequence length="412" mass="44833">MSGSSEFDVLVVGAGAFGLSTALHLKRRGVSSVALIDKNPFPSLDAASNDTSRIVRPDYPDAFYANLGRETFNAWTSDPAFRPAFHKTGRIMAGLPGDGFVAATLETLQSIGVPGLEPLDGAQVARRWNGLNGPMEDWNMYYNPEAGWANARQGLELAMKEYVRLGGHFLVENITSLLQEGQSVTGVYTASRKLHRAKKVVVAAGAYTPQLVPRIGTQIHPVGFAIAHWRLDEKEQETWKDHPVVDLHHNGYFFPPNSSGLMKMGVGMAGYGNAPDENGVSKPLRCHDRIPAAAEKHIRWILSQTAPALAAKEFFDVKVCWDGMTADGHWLISAHPELEGLYVAAGGSGHGYKFLPIIGNYIADLLDGALGADFEAKWRWREGTSEPRDVIQGRPIVDLNLALGARNGIAKL</sequence>
<feature type="domain" description="FAD dependent oxidoreductase" evidence="6">
    <location>
        <begin position="8"/>
        <end position="365"/>
    </location>
</feature>